<dbReference type="OrthoDB" id="2922289at2759"/>
<gene>
    <name evidence="2" type="ORF">FCULG_00007099</name>
</gene>
<comment type="caution">
    <text evidence="2">The sequence shown here is derived from an EMBL/GenBank/DDBJ whole genome shotgun (WGS) entry which is preliminary data.</text>
</comment>
<proteinExistence type="predicted"/>
<dbReference type="AlphaFoldDB" id="A0A2T4GWR4"/>
<name>A0A2T4GWR4_FUSCU</name>
<feature type="compositionally biased region" description="Basic and acidic residues" evidence="1">
    <location>
        <begin position="347"/>
        <end position="356"/>
    </location>
</feature>
<accession>A0A2T4GWR4</accession>
<organism evidence="2 3">
    <name type="scientific">Fusarium culmorum</name>
    <dbReference type="NCBI Taxonomy" id="5516"/>
    <lineage>
        <taxon>Eukaryota</taxon>
        <taxon>Fungi</taxon>
        <taxon>Dikarya</taxon>
        <taxon>Ascomycota</taxon>
        <taxon>Pezizomycotina</taxon>
        <taxon>Sordariomycetes</taxon>
        <taxon>Hypocreomycetidae</taxon>
        <taxon>Hypocreales</taxon>
        <taxon>Nectriaceae</taxon>
        <taxon>Fusarium</taxon>
    </lineage>
</organism>
<evidence type="ECO:0008006" key="4">
    <source>
        <dbReference type="Google" id="ProtNLM"/>
    </source>
</evidence>
<dbReference type="Proteomes" id="UP000241587">
    <property type="component" value="Unassembled WGS sequence"/>
</dbReference>
<reference evidence="2 3" key="1">
    <citation type="submission" date="2018-02" db="EMBL/GenBank/DDBJ databases">
        <title>Fusarium culmorum secondary metabolites in fungal-bacterial-plant interactions.</title>
        <authorList>
            <person name="Schmidt R."/>
        </authorList>
    </citation>
    <scope>NUCLEOTIDE SEQUENCE [LARGE SCALE GENOMIC DNA]</scope>
    <source>
        <strain evidence="2 3">PV</strain>
    </source>
</reference>
<evidence type="ECO:0000313" key="2">
    <source>
        <dbReference type="EMBL" id="PTD08002.1"/>
    </source>
</evidence>
<dbReference type="PANTHER" id="PTHR40788">
    <property type="entry name" value="CLR5 DOMAIN-CONTAINING PROTEIN-RELATED"/>
    <property type="match status" value="1"/>
</dbReference>
<evidence type="ECO:0000256" key="1">
    <source>
        <dbReference type="SAM" id="MobiDB-lite"/>
    </source>
</evidence>
<feature type="compositionally biased region" description="Low complexity" evidence="1">
    <location>
        <begin position="357"/>
        <end position="382"/>
    </location>
</feature>
<feature type="region of interest" description="Disordered" evidence="1">
    <location>
        <begin position="330"/>
        <end position="382"/>
    </location>
</feature>
<dbReference type="PANTHER" id="PTHR40788:SF2">
    <property type="entry name" value="CLR5 DOMAIN-CONTAINING PROTEIN"/>
    <property type="match status" value="1"/>
</dbReference>
<evidence type="ECO:0000313" key="3">
    <source>
        <dbReference type="Proteomes" id="UP000241587"/>
    </source>
</evidence>
<keyword evidence="3" id="KW-1185">Reference proteome</keyword>
<dbReference type="OMA" id="YQPWARH"/>
<protein>
    <recommendedName>
        <fullName evidence="4">Prion-inhibition and propagation HeLo domain-containing protein</fullName>
    </recommendedName>
</protein>
<dbReference type="EMBL" id="PVEM01000006">
    <property type="protein sequence ID" value="PTD08002.1"/>
    <property type="molecule type" value="Genomic_DNA"/>
</dbReference>
<sequence>MKDHAWELLPRPGGGYHPLSRKINEDKLWGTMLSRTFSEGYGNLETMTVLYRQARDLSVLQKKYKDQIKPTEELPFEYRDALYRFPSSVAIARQDEDCSALGCEGFGQDGHHLLFLMEMLLKDQKYWARRSTLIDEIERLLRTSSEANGLICAHVYKVLSHLSVLSQCTKQMELYQPWARHYQTEVNQGKNQVGHDYTMDYQATHDSTFEVVEILKTGQMPLNKLGRIANPSGGKFKYQHEKRRTKDTVNALRQAEANLDAVWAEVDKLAETKMNRLKDLALYHLLSRNLRRTPEWVEPEQTKKKGQPSTNTDVSYLIRLVSNLFLGESEQATEKTVPSKKKAKAKTKGEPTKTENVETPPVEVPEPELSTSSQHSQSTHEP</sequence>